<dbReference type="Proteomes" id="UP000717585">
    <property type="component" value="Unassembled WGS sequence"/>
</dbReference>
<proteinExistence type="predicted"/>
<accession>A0A8J6AZP7</accession>
<sequence length="224" mass="25047">MLRFYVATPDFAQVCHPFSAAKAYRYCWSIDATYSINALTDHNTNVNIALILVSQEIAPALAQFMTALTDLIQHGSHADQGYRKVFEPAYIRHDGSKMMPLNAQQFVRPGQTPSCGCVACTSTPISRPFFGPESRTPLAPKTCESRRTIHGASSSRHLTRQRRTKKKFGWVQTLAPVHLTLPIIRRLRNRGDLRSLCFPQPGFHSSPSGCYCLMRDPISLAPQV</sequence>
<comment type="caution">
    <text evidence="1">The sequence shown here is derived from an EMBL/GenBank/DDBJ whole genome shotgun (WGS) entry which is preliminary data.</text>
</comment>
<name>A0A8J6AZP7_9EUKA</name>
<organism evidence="1 2">
    <name type="scientific">Carpediemonas membranifera</name>
    <dbReference type="NCBI Taxonomy" id="201153"/>
    <lineage>
        <taxon>Eukaryota</taxon>
        <taxon>Metamonada</taxon>
        <taxon>Carpediemonas-like organisms</taxon>
        <taxon>Carpediemonas</taxon>
    </lineage>
</organism>
<evidence type="ECO:0000313" key="1">
    <source>
        <dbReference type="EMBL" id="KAG9395310.1"/>
    </source>
</evidence>
<evidence type="ECO:0000313" key="2">
    <source>
        <dbReference type="Proteomes" id="UP000717585"/>
    </source>
</evidence>
<reference evidence="1" key="1">
    <citation type="submission" date="2021-05" db="EMBL/GenBank/DDBJ databases">
        <title>A free-living protist that lacks canonical eukaryotic 1 DNA replication and segregation systems.</title>
        <authorList>
            <person name="Salas-Leiva D.E."/>
            <person name="Tromer E.C."/>
            <person name="Curtis B.A."/>
            <person name="Jerlstrom-Hultqvist J."/>
            <person name="Kolisko M."/>
            <person name="Yi Z."/>
            <person name="Salas-Leiva J.S."/>
            <person name="Gallot-Lavallee L."/>
            <person name="Kops G.J.P.L."/>
            <person name="Archibald J.M."/>
            <person name="Simpson A.G.B."/>
            <person name="Roger A.J."/>
        </authorList>
    </citation>
    <scope>NUCLEOTIDE SEQUENCE</scope>
    <source>
        <strain evidence="1">BICM</strain>
    </source>
</reference>
<protein>
    <submittedName>
        <fullName evidence="1">Uncharacterized protein</fullName>
    </submittedName>
</protein>
<dbReference type="AlphaFoldDB" id="A0A8J6AZP7"/>
<gene>
    <name evidence="1" type="ORF">J8273_0540</name>
</gene>
<keyword evidence="2" id="KW-1185">Reference proteome</keyword>
<dbReference type="EMBL" id="JAHDYR010000012">
    <property type="protein sequence ID" value="KAG9395310.1"/>
    <property type="molecule type" value="Genomic_DNA"/>
</dbReference>